<feature type="repeat" description="WD" evidence="11">
    <location>
        <begin position="621"/>
        <end position="655"/>
    </location>
</feature>
<keyword evidence="14" id="KW-1185">Reference proteome</keyword>
<keyword evidence="8" id="KW-0819">tRNA processing</keyword>
<dbReference type="SUPFAM" id="SSF50998">
    <property type="entry name" value="Quinoprotein alcohol dehydrogenase-like"/>
    <property type="match status" value="1"/>
</dbReference>
<dbReference type="InterPro" id="IPR011047">
    <property type="entry name" value="Quinoprotein_ADH-like_sf"/>
</dbReference>
<accession>A0A9P7VDC3</accession>
<dbReference type="PROSITE" id="PS50082">
    <property type="entry name" value="WD_REPEATS_2"/>
    <property type="match status" value="4"/>
</dbReference>
<evidence type="ECO:0000256" key="12">
    <source>
        <dbReference type="SAM" id="MobiDB-lite"/>
    </source>
</evidence>
<dbReference type="SMART" id="SM00320">
    <property type="entry name" value="WD40"/>
    <property type="match status" value="11"/>
</dbReference>
<evidence type="ECO:0000256" key="10">
    <source>
        <dbReference type="ARBA" id="ARBA00023242"/>
    </source>
</evidence>
<dbReference type="InterPro" id="IPR001680">
    <property type="entry name" value="WD40_rpt"/>
</dbReference>
<keyword evidence="7 11" id="KW-0853">WD repeat</keyword>
<evidence type="ECO:0000256" key="9">
    <source>
        <dbReference type="ARBA" id="ARBA00022737"/>
    </source>
</evidence>
<dbReference type="GO" id="GO:0005737">
    <property type="term" value="C:cytoplasm"/>
    <property type="evidence" value="ECO:0007669"/>
    <property type="project" value="UniProtKB-SubCell"/>
</dbReference>
<keyword evidence="10" id="KW-0539">Nucleus</keyword>
<comment type="subcellular location">
    <subcellularLocation>
        <location evidence="2">Cytoplasm</location>
    </subcellularLocation>
    <subcellularLocation>
        <location evidence="1">Nucleus</location>
    </subcellularLocation>
</comment>
<keyword evidence="9" id="KW-0677">Repeat</keyword>
<dbReference type="GO" id="GO:0005634">
    <property type="term" value="C:nucleus"/>
    <property type="evidence" value="ECO:0007669"/>
    <property type="project" value="UniProtKB-SubCell"/>
</dbReference>
<dbReference type="PROSITE" id="PS00678">
    <property type="entry name" value="WD_REPEATS_1"/>
    <property type="match status" value="1"/>
</dbReference>
<dbReference type="PROSITE" id="PS50294">
    <property type="entry name" value="WD_REPEATS_REGION"/>
    <property type="match status" value="3"/>
</dbReference>
<dbReference type="Pfam" id="PF00400">
    <property type="entry name" value="WD40"/>
    <property type="match status" value="7"/>
</dbReference>
<comment type="pathway">
    <text evidence="3">tRNA modification; 5-methoxycarbonylmethyl-2-thiouridine-tRNA biosynthesis.</text>
</comment>
<dbReference type="GeneID" id="66115605"/>
<dbReference type="GO" id="GO:0033588">
    <property type="term" value="C:elongator holoenzyme complex"/>
    <property type="evidence" value="ECO:0007669"/>
    <property type="project" value="InterPro"/>
</dbReference>
<sequence length="809" mass="89241">MAVLAEQEAVFIGANKRTGCFDFNYCNLTIAYGASNNVALWKPLDPTHHGAYDTLKGHKADVTGLQFVPGSDTLVSIGEDSQVIVWEIKNRKYESIQTIFLEGGLVLNCLALWKDMIFVGANDGSVKVFCKKATSSEYTLLQSFTVAQGFFPTSLALQKVEEDAFILAVSGTKTNVYIFSFMHKEYSNETPSITLAATLAGHENWINCLSFVCEEHSKNYVLASGSEDRYIRLWRIKLNEQIDNSDEDETKLVLLSNKQYKFRISDDIKVAISFEALLMGHDDWVTSLKWHPALSNGKQGKDTTKLQLLSSSADTALMIWEMDETSGIWVCRNRLGELSIKGASTATGASGGFWSCLWFMEGSIQYIAAVGKTGSIRCYKANDEEAMAFESVLGVTGPNKEVTDLVWSGDGNYFMATSLDQTTRLFAPWNTNREGTCTWHEFARPQIHGYDMICLDNLGSSKFVSAGDEKLLRIFEMTHSVAKLLKCFCDVDISGGLAESASLPVLGLSNKAANEQLEAGEAAQSQQDAEEETEQSERTSNEDQDDVLAHLEIPPTEDYLQRYTLFPELEKLYGHGYEISCAAVSPGGALIATACKSNSAKHAAIRVFNAANEYRQCVQLLEGHNLTITSLEFSPDGKYLAAVSRDREISIWKVEDKVSGTFNLLKLTNKAHSKIIWDCSWCPSNTLGSFLISVSRDKTIKLWKVTDNDLDLVGQLKTNDAATTVASYKPNLINKKVIFAVGSEGGSITLYSGELKDGSIETITELANHITPSRRVTKVSFSNKEDDSLLLLGAASEDSSVRLYSIKLE</sequence>
<dbReference type="Gene3D" id="2.130.10.10">
    <property type="entry name" value="YVTN repeat-like/Quinoprotein amine dehydrogenase"/>
    <property type="match status" value="4"/>
</dbReference>
<dbReference type="PRINTS" id="PR00320">
    <property type="entry name" value="GPROTEINBRPT"/>
</dbReference>
<dbReference type="PANTHER" id="PTHR44111:SF1">
    <property type="entry name" value="ELONGATOR COMPLEX PROTEIN 2"/>
    <property type="match status" value="1"/>
</dbReference>
<proteinExistence type="inferred from homology"/>
<reference evidence="13" key="1">
    <citation type="submission" date="2021-03" db="EMBL/GenBank/DDBJ databases">
        <authorList>
            <person name="Palmer J.M."/>
        </authorList>
    </citation>
    <scope>NUCLEOTIDE SEQUENCE</scope>
    <source>
        <strain evidence="13">ARV_011</strain>
    </source>
</reference>
<evidence type="ECO:0000313" key="13">
    <source>
        <dbReference type="EMBL" id="KAG7195846.1"/>
    </source>
</evidence>
<dbReference type="InterPro" id="IPR015943">
    <property type="entry name" value="WD40/YVTN_repeat-like_dom_sf"/>
</dbReference>
<evidence type="ECO:0000256" key="8">
    <source>
        <dbReference type="ARBA" id="ARBA00022694"/>
    </source>
</evidence>
<dbReference type="InterPro" id="IPR019775">
    <property type="entry name" value="WD40_repeat_CS"/>
</dbReference>
<feature type="repeat" description="WD" evidence="11">
    <location>
        <begin position="669"/>
        <end position="713"/>
    </location>
</feature>
<dbReference type="FunFam" id="2.130.10.10:FF:000400">
    <property type="entry name" value="Elongator acetyltransferase complex subunit 2"/>
    <property type="match status" value="1"/>
</dbReference>
<feature type="repeat" description="WD" evidence="11">
    <location>
        <begin position="199"/>
        <end position="244"/>
    </location>
</feature>
<organism evidence="13 14">
    <name type="scientific">Scheffersomyces spartinae</name>
    <dbReference type="NCBI Taxonomy" id="45513"/>
    <lineage>
        <taxon>Eukaryota</taxon>
        <taxon>Fungi</taxon>
        <taxon>Dikarya</taxon>
        <taxon>Ascomycota</taxon>
        <taxon>Saccharomycotina</taxon>
        <taxon>Pichiomycetes</taxon>
        <taxon>Debaryomycetaceae</taxon>
        <taxon>Scheffersomyces</taxon>
    </lineage>
</organism>
<comment type="caution">
    <text evidence="13">The sequence shown here is derived from an EMBL/GenBank/DDBJ whole genome shotgun (WGS) entry which is preliminary data.</text>
</comment>
<gene>
    <name evidence="13" type="ORF">KQ657_002231</name>
</gene>
<keyword evidence="6" id="KW-0963">Cytoplasm</keyword>
<evidence type="ECO:0000256" key="2">
    <source>
        <dbReference type="ARBA" id="ARBA00004496"/>
    </source>
</evidence>
<dbReference type="InterPro" id="IPR020472">
    <property type="entry name" value="WD40_PAC1"/>
</dbReference>
<dbReference type="PANTHER" id="PTHR44111">
    <property type="entry name" value="ELONGATOR COMPLEX PROTEIN 2"/>
    <property type="match status" value="1"/>
</dbReference>
<evidence type="ECO:0000256" key="11">
    <source>
        <dbReference type="PROSITE-ProRule" id="PRU00221"/>
    </source>
</evidence>
<evidence type="ECO:0000256" key="5">
    <source>
        <dbReference type="ARBA" id="ARBA00020267"/>
    </source>
</evidence>
<dbReference type="GO" id="GO:0002098">
    <property type="term" value="P:tRNA wobble uridine modification"/>
    <property type="evidence" value="ECO:0007669"/>
    <property type="project" value="InterPro"/>
</dbReference>
<feature type="region of interest" description="Disordered" evidence="12">
    <location>
        <begin position="517"/>
        <end position="547"/>
    </location>
</feature>
<dbReference type="OrthoDB" id="27911at2759"/>
<dbReference type="EMBL" id="JAHMUF010000002">
    <property type="protein sequence ID" value="KAG7195846.1"/>
    <property type="molecule type" value="Genomic_DNA"/>
</dbReference>
<comment type="similarity">
    <text evidence="4">Belongs to the WD repeat ELP2 family.</text>
</comment>
<dbReference type="Proteomes" id="UP000790833">
    <property type="component" value="Unassembled WGS sequence"/>
</dbReference>
<evidence type="ECO:0000256" key="6">
    <source>
        <dbReference type="ARBA" id="ARBA00022490"/>
    </source>
</evidence>
<name>A0A9P7VDC3_9ASCO</name>
<dbReference type="InterPro" id="IPR036322">
    <property type="entry name" value="WD40_repeat_dom_sf"/>
</dbReference>
<dbReference type="SUPFAM" id="SSF50978">
    <property type="entry name" value="WD40 repeat-like"/>
    <property type="match status" value="2"/>
</dbReference>
<evidence type="ECO:0000256" key="7">
    <source>
        <dbReference type="ARBA" id="ARBA00022574"/>
    </source>
</evidence>
<dbReference type="AlphaFoldDB" id="A0A9P7VDC3"/>
<feature type="repeat" description="WD" evidence="11">
    <location>
        <begin position="55"/>
        <end position="96"/>
    </location>
</feature>
<protein>
    <recommendedName>
        <fullName evidence="5">Elongator complex protein 2</fullName>
    </recommendedName>
</protein>
<dbReference type="RefSeq" id="XP_043051391.1">
    <property type="nucleotide sequence ID" value="XM_043193003.1"/>
</dbReference>
<evidence type="ECO:0000313" key="14">
    <source>
        <dbReference type="Proteomes" id="UP000790833"/>
    </source>
</evidence>
<dbReference type="InterPro" id="IPR037289">
    <property type="entry name" value="Elp2"/>
</dbReference>
<evidence type="ECO:0000256" key="4">
    <source>
        <dbReference type="ARBA" id="ARBA00005881"/>
    </source>
</evidence>
<evidence type="ECO:0000256" key="1">
    <source>
        <dbReference type="ARBA" id="ARBA00004123"/>
    </source>
</evidence>
<evidence type="ECO:0000256" key="3">
    <source>
        <dbReference type="ARBA" id="ARBA00005043"/>
    </source>
</evidence>